<proteinExistence type="predicted"/>
<dbReference type="Gene3D" id="3.40.30.10">
    <property type="entry name" value="Glutaredoxin"/>
    <property type="match status" value="1"/>
</dbReference>
<name>A0A4S4KL26_9AGAM</name>
<dbReference type="Pfam" id="PF06999">
    <property type="entry name" value="Suc_Fer-like"/>
    <property type="match status" value="1"/>
</dbReference>
<reference evidence="1 2" key="1">
    <citation type="submission" date="2019-02" db="EMBL/GenBank/DDBJ databases">
        <title>Genome sequencing of the rare red list fungi Phellinidium pouzarii.</title>
        <authorList>
            <person name="Buettner E."/>
            <person name="Kellner H."/>
        </authorList>
    </citation>
    <scope>NUCLEOTIDE SEQUENCE [LARGE SCALE GENOMIC DNA]</scope>
    <source>
        <strain evidence="1 2">DSM 108285</strain>
    </source>
</reference>
<dbReference type="InterPro" id="IPR009737">
    <property type="entry name" value="Aim32/Apd1-like"/>
</dbReference>
<gene>
    <name evidence="1" type="ORF">EW145_g7631</name>
</gene>
<dbReference type="AlphaFoldDB" id="A0A4S4KL26"/>
<evidence type="ECO:0000313" key="2">
    <source>
        <dbReference type="Proteomes" id="UP000308199"/>
    </source>
</evidence>
<evidence type="ECO:0000313" key="1">
    <source>
        <dbReference type="EMBL" id="THG97359.1"/>
    </source>
</evidence>
<dbReference type="EMBL" id="SGPK01000808">
    <property type="protein sequence ID" value="THG97359.1"/>
    <property type="molecule type" value="Genomic_DNA"/>
</dbReference>
<protein>
    <submittedName>
        <fullName evidence="1">Uncharacterized protein</fullName>
    </submittedName>
</protein>
<dbReference type="CDD" id="cd03062">
    <property type="entry name" value="TRX_Fd_Sucrase"/>
    <property type="match status" value="1"/>
</dbReference>
<dbReference type="PANTHER" id="PTHR31902">
    <property type="entry name" value="ACTIN PATCHES DISTAL PROTEIN 1"/>
    <property type="match status" value="1"/>
</dbReference>
<dbReference type="OrthoDB" id="10253744at2759"/>
<sequence>MNIAETFHEAPSPTHEAGPETDGAILLVCTHGARDCRCGDAGGALIDALRKELSMRRRRSNLNEDINGSVHSESVWKKIRLGEIAHVGGHKHAANLLAFPFGDWLGNLSPSHAPLVLDLVAAQLRIIDTRIVGERPYIESARGSTSLDSLQPLAPLIADATLWRGRMGLTKGEQPSSTAIDG</sequence>
<dbReference type="Proteomes" id="UP000308199">
    <property type="component" value="Unassembled WGS sequence"/>
</dbReference>
<dbReference type="InterPro" id="IPR036249">
    <property type="entry name" value="Thioredoxin-like_sf"/>
</dbReference>
<organism evidence="1 2">
    <name type="scientific">Phellinidium pouzarii</name>
    <dbReference type="NCBI Taxonomy" id="167371"/>
    <lineage>
        <taxon>Eukaryota</taxon>
        <taxon>Fungi</taxon>
        <taxon>Dikarya</taxon>
        <taxon>Basidiomycota</taxon>
        <taxon>Agaricomycotina</taxon>
        <taxon>Agaricomycetes</taxon>
        <taxon>Hymenochaetales</taxon>
        <taxon>Hymenochaetaceae</taxon>
        <taxon>Phellinidium</taxon>
    </lineage>
</organism>
<keyword evidence="2" id="KW-1185">Reference proteome</keyword>
<comment type="caution">
    <text evidence="1">The sequence shown here is derived from an EMBL/GenBank/DDBJ whole genome shotgun (WGS) entry which is preliminary data.</text>
</comment>
<dbReference type="SUPFAM" id="SSF52833">
    <property type="entry name" value="Thioredoxin-like"/>
    <property type="match status" value="1"/>
</dbReference>
<accession>A0A4S4KL26</accession>